<dbReference type="PROSITE" id="PS00168">
    <property type="entry name" value="TRP_SYNTHASE_BETA"/>
    <property type="match status" value="1"/>
</dbReference>
<evidence type="ECO:0000256" key="5">
    <source>
        <dbReference type="ARBA" id="ARBA00022605"/>
    </source>
</evidence>
<protein>
    <recommendedName>
        <fullName evidence="11">Tryptophan synthase beta chain</fullName>
        <ecNumber evidence="11">4.2.1.20</ecNumber>
    </recommendedName>
</protein>
<dbReference type="Pfam" id="PF00291">
    <property type="entry name" value="PALP"/>
    <property type="match status" value="1"/>
</dbReference>
<evidence type="ECO:0000256" key="4">
    <source>
        <dbReference type="ARBA" id="ARBA00011270"/>
    </source>
</evidence>
<comment type="subunit">
    <text evidence="4 11">Tetramer of two alpha and two beta chains.</text>
</comment>
<keyword evidence="14" id="KW-1185">Reference proteome</keyword>
<dbReference type="SUPFAM" id="SSF53686">
    <property type="entry name" value="Tryptophan synthase beta subunit-like PLP-dependent enzymes"/>
    <property type="match status" value="1"/>
</dbReference>
<evidence type="ECO:0000256" key="8">
    <source>
        <dbReference type="ARBA" id="ARBA00023141"/>
    </source>
</evidence>
<evidence type="ECO:0000256" key="7">
    <source>
        <dbReference type="ARBA" id="ARBA00022898"/>
    </source>
</evidence>
<comment type="similarity">
    <text evidence="3 11">Belongs to the TrpB family.</text>
</comment>
<comment type="caution">
    <text evidence="13">The sequence shown here is derived from an EMBL/GenBank/DDBJ whole genome shotgun (WGS) entry which is preliminary data.</text>
</comment>
<comment type="pathway">
    <text evidence="2 11">Amino-acid biosynthesis; L-tryptophan biosynthesis; L-tryptophan from chorismate: step 5/5.</text>
</comment>
<dbReference type="PANTHER" id="PTHR48077:SF3">
    <property type="entry name" value="TRYPTOPHAN SYNTHASE"/>
    <property type="match status" value="1"/>
</dbReference>
<comment type="catalytic activity">
    <reaction evidence="10 11">
        <text>(1S,2R)-1-C-(indol-3-yl)glycerol 3-phosphate + L-serine = D-glyceraldehyde 3-phosphate + L-tryptophan + H2O</text>
        <dbReference type="Rhea" id="RHEA:10532"/>
        <dbReference type="ChEBI" id="CHEBI:15377"/>
        <dbReference type="ChEBI" id="CHEBI:33384"/>
        <dbReference type="ChEBI" id="CHEBI:57912"/>
        <dbReference type="ChEBI" id="CHEBI:58866"/>
        <dbReference type="ChEBI" id="CHEBI:59776"/>
        <dbReference type="EC" id="4.2.1.20"/>
    </reaction>
</comment>
<dbReference type="Proteomes" id="UP000620064">
    <property type="component" value="Unassembled WGS sequence"/>
</dbReference>
<keyword evidence="7 11" id="KW-0663">Pyridoxal phosphate</keyword>
<evidence type="ECO:0000256" key="11">
    <source>
        <dbReference type="HAMAP-Rule" id="MF_00133"/>
    </source>
</evidence>
<evidence type="ECO:0000256" key="6">
    <source>
        <dbReference type="ARBA" id="ARBA00022822"/>
    </source>
</evidence>
<comment type="cofactor">
    <cofactor evidence="1 11">
        <name>pyridoxal 5'-phosphate</name>
        <dbReference type="ChEBI" id="CHEBI:597326"/>
    </cofactor>
</comment>
<dbReference type="InterPro" id="IPR001926">
    <property type="entry name" value="TrpB-like_PALP"/>
</dbReference>
<dbReference type="NCBIfam" id="TIGR00263">
    <property type="entry name" value="trpB"/>
    <property type="match status" value="1"/>
</dbReference>
<evidence type="ECO:0000256" key="3">
    <source>
        <dbReference type="ARBA" id="ARBA00009982"/>
    </source>
</evidence>
<accession>A0ABQ2NG94</accession>
<feature type="modified residue" description="N6-(pyridoxal phosphate)lysine" evidence="11">
    <location>
        <position position="90"/>
    </location>
</feature>
<feature type="domain" description="Tryptophan synthase beta chain-like PALP" evidence="12">
    <location>
        <begin position="58"/>
        <end position="379"/>
    </location>
</feature>
<dbReference type="PIRSF" id="PIRSF001413">
    <property type="entry name" value="Trp_syn_beta"/>
    <property type="match status" value="1"/>
</dbReference>
<comment type="function">
    <text evidence="11">The beta subunit is responsible for the synthesis of L-tryptophan from indole and L-serine.</text>
</comment>
<dbReference type="InterPro" id="IPR023026">
    <property type="entry name" value="Trp_synth_beta/beta-like"/>
</dbReference>
<gene>
    <name evidence="11 13" type="primary">trpB</name>
    <name evidence="13" type="ORF">GCM10010992_07520</name>
</gene>
<evidence type="ECO:0000256" key="9">
    <source>
        <dbReference type="ARBA" id="ARBA00023239"/>
    </source>
</evidence>
<dbReference type="PANTHER" id="PTHR48077">
    <property type="entry name" value="TRYPTOPHAN SYNTHASE-RELATED"/>
    <property type="match status" value="1"/>
</dbReference>
<evidence type="ECO:0000259" key="12">
    <source>
        <dbReference type="Pfam" id="PF00291"/>
    </source>
</evidence>
<dbReference type="CDD" id="cd06446">
    <property type="entry name" value="Trp-synth_B"/>
    <property type="match status" value="1"/>
</dbReference>
<dbReference type="RefSeq" id="WP_188616738.1">
    <property type="nucleotide sequence ID" value="NZ_BMLV01000001.1"/>
</dbReference>
<dbReference type="EMBL" id="BMLV01000001">
    <property type="protein sequence ID" value="GGP02562.1"/>
    <property type="molecule type" value="Genomic_DNA"/>
</dbReference>
<evidence type="ECO:0000256" key="2">
    <source>
        <dbReference type="ARBA" id="ARBA00004733"/>
    </source>
</evidence>
<keyword evidence="9 11" id="KW-0456">Lyase</keyword>
<evidence type="ECO:0000313" key="13">
    <source>
        <dbReference type="EMBL" id="GGP02562.1"/>
    </source>
</evidence>
<dbReference type="HAMAP" id="MF_00133">
    <property type="entry name" value="Trp_synth_beta"/>
    <property type="match status" value="1"/>
</dbReference>
<dbReference type="Gene3D" id="3.40.50.1100">
    <property type="match status" value="2"/>
</dbReference>
<name>A0ABQ2NG94_9FLAO</name>
<keyword evidence="6 11" id="KW-0822">Tryptophan biosynthesis</keyword>
<reference evidence="14" key="1">
    <citation type="journal article" date="2019" name="Int. J. Syst. Evol. Microbiol.">
        <title>The Global Catalogue of Microorganisms (GCM) 10K type strain sequencing project: providing services to taxonomists for standard genome sequencing and annotation.</title>
        <authorList>
            <consortium name="The Broad Institute Genomics Platform"/>
            <consortium name="The Broad Institute Genome Sequencing Center for Infectious Disease"/>
            <person name="Wu L."/>
            <person name="Ma J."/>
        </authorList>
    </citation>
    <scope>NUCLEOTIDE SEQUENCE [LARGE SCALE GENOMIC DNA]</scope>
    <source>
        <strain evidence="14">CGMCC 1.7656</strain>
    </source>
</reference>
<keyword evidence="5 11" id="KW-0028">Amino-acid biosynthesis</keyword>
<evidence type="ECO:0000313" key="14">
    <source>
        <dbReference type="Proteomes" id="UP000620064"/>
    </source>
</evidence>
<dbReference type="EC" id="4.2.1.20" evidence="11"/>
<keyword evidence="8 11" id="KW-0057">Aromatic amino acid biosynthesis</keyword>
<evidence type="ECO:0000256" key="1">
    <source>
        <dbReference type="ARBA" id="ARBA00001933"/>
    </source>
</evidence>
<evidence type="ECO:0000256" key="10">
    <source>
        <dbReference type="ARBA" id="ARBA00049047"/>
    </source>
</evidence>
<organism evidence="13 14">
    <name type="scientific">Cloacibacterium rupense</name>
    <dbReference type="NCBI Taxonomy" id="517423"/>
    <lineage>
        <taxon>Bacteria</taxon>
        <taxon>Pseudomonadati</taxon>
        <taxon>Bacteroidota</taxon>
        <taxon>Flavobacteriia</taxon>
        <taxon>Flavobacteriales</taxon>
        <taxon>Weeksellaceae</taxon>
    </lineage>
</organism>
<dbReference type="InterPro" id="IPR006653">
    <property type="entry name" value="Trp_synth_b_CS"/>
</dbReference>
<dbReference type="InterPro" id="IPR036052">
    <property type="entry name" value="TrpB-like_PALP_sf"/>
</dbReference>
<dbReference type="InterPro" id="IPR006654">
    <property type="entry name" value="Trp_synth_beta"/>
</dbReference>
<proteinExistence type="inferred from homology"/>
<sequence length="394" mass="43062">MTYKNPDKNGYYGEFGGAFVPEMLYPNVEELQHNYIEIIESEEFKTELNDLLKDYVGRATPLYFAKNLSEKYSTNVYLKREDLNHTGAHKINNALGQVLLAKKLGKKRIIAETGAGQHGVATATACALMNLECIVYMGEIDIARQAPNVARMKMLGAKVVPATSGSKTLKDAVNEALRDWINNATTTHYIIGSVVGPHPFPDLVARFQSVISEEIKWQLKEKIGRKNPDYVIACVGGGSNAAGTFYHFVDEPSVKIIAAEAGGFGVNSGKSAATTFLGTTGVLHGSKSIVMQTNDGQVIEPHSISAGLDYPGIGPFHANLFKNNRAEFFSINDDEALESAFELTKLEGIIPALESSHALQVLKKKTFQKDDVVVICLSGRGDKDMETYLKHLSQ</sequence>